<evidence type="ECO:0000313" key="1">
    <source>
        <dbReference type="EMBL" id="CEK70259.1"/>
    </source>
</evidence>
<protein>
    <submittedName>
        <fullName evidence="1">Uncharacterized protein</fullName>
    </submittedName>
</protein>
<name>A0A0B6ZNL1_9EUPU</name>
<proteinExistence type="predicted"/>
<organism evidence="1">
    <name type="scientific">Arion vulgaris</name>
    <dbReference type="NCBI Taxonomy" id="1028688"/>
    <lineage>
        <taxon>Eukaryota</taxon>
        <taxon>Metazoa</taxon>
        <taxon>Spiralia</taxon>
        <taxon>Lophotrochozoa</taxon>
        <taxon>Mollusca</taxon>
        <taxon>Gastropoda</taxon>
        <taxon>Heterobranchia</taxon>
        <taxon>Euthyneura</taxon>
        <taxon>Panpulmonata</taxon>
        <taxon>Eupulmonata</taxon>
        <taxon>Stylommatophora</taxon>
        <taxon>Helicina</taxon>
        <taxon>Arionoidea</taxon>
        <taxon>Arionidae</taxon>
        <taxon>Arion</taxon>
    </lineage>
</organism>
<gene>
    <name evidence="1" type="primary">ORF73452</name>
</gene>
<accession>A0A0B6ZNL1</accession>
<dbReference type="AlphaFoldDB" id="A0A0B6ZNL1"/>
<sequence length="114" mass="13050">MYHKSKITWELTDSSILLNNETRKMGQRDSQTTAMLHINLSYWEATYMSAILNHNACGTCEVGDGAPVWRRILLIRKTDLPAKISQSSQTITELAAVERTRIMFVLLSKQKIYC</sequence>
<dbReference type="EMBL" id="HACG01023394">
    <property type="protein sequence ID" value="CEK70259.1"/>
    <property type="molecule type" value="Transcribed_RNA"/>
</dbReference>
<reference evidence="1" key="1">
    <citation type="submission" date="2014-12" db="EMBL/GenBank/DDBJ databases">
        <title>Insight into the proteome of Arion vulgaris.</title>
        <authorList>
            <person name="Aradska J."/>
            <person name="Bulat T."/>
            <person name="Smidak R."/>
            <person name="Sarate P."/>
            <person name="Gangsoo J."/>
            <person name="Sialana F."/>
            <person name="Bilban M."/>
            <person name="Lubec G."/>
        </authorList>
    </citation>
    <scope>NUCLEOTIDE SEQUENCE</scope>
    <source>
        <tissue evidence="1">Skin</tissue>
    </source>
</reference>